<dbReference type="PROSITE" id="PS51140">
    <property type="entry name" value="CUE"/>
    <property type="match status" value="1"/>
</dbReference>
<dbReference type="GO" id="GO:0043130">
    <property type="term" value="F:ubiquitin binding"/>
    <property type="evidence" value="ECO:0007669"/>
    <property type="project" value="InterPro"/>
</dbReference>
<evidence type="ECO:0000313" key="4">
    <source>
        <dbReference type="Proteomes" id="UP000191004"/>
    </source>
</evidence>
<accession>A0A1T3C4K3</accession>
<proteinExistence type="predicted"/>
<feature type="region of interest" description="Disordered" evidence="1">
    <location>
        <begin position="67"/>
        <end position="108"/>
    </location>
</feature>
<feature type="domain" description="CUE" evidence="2">
    <location>
        <begin position="115"/>
        <end position="158"/>
    </location>
</feature>
<dbReference type="EMBL" id="LVVK01000030">
    <property type="protein sequence ID" value="OPB36038.1"/>
    <property type="molecule type" value="Genomic_DNA"/>
</dbReference>
<dbReference type="Proteomes" id="UP000191004">
    <property type="component" value="Unassembled WGS sequence"/>
</dbReference>
<evidence type="ECO:0000256" key="1">
    <source>
        <dbReference type="SAM" id="MobiDB-lite"/>
    </source>
</evidence>
<dbReference type="InterPro" id="IPR009060">
    <property type="entry name" value="UBA-like_sf"/>
</dbReference>
<dbReference type="InterPro" id="IPR003892">
    <property type="entry name" value="CUE"/>
</dbReference>
<evidence type="ECO:0000313" key="3">
    <source>
        <dbReference type="EMBL" id="OPB36038.1"/>
    </source>
</evidence>
<dbReference type="CDD" id="cd14279">
    <property type="entry name" value="CUE"/>
    <property type="match status" value="1"/>
</dbReference>
<dbReference type="OrthoDB" id="4080456at2759"/>
<gene>
    <name evidence="3" type="ORF">A0O28_0112040</name>
</gene>
<comment type="caution">
    <text evidence="3">The sequence shown here is derived from an EMBL/GenBank/DDBJ whole genome shotgun (WGS) entry which is preliminary data.</text>
</comment>
<name>A0A1T3C4K3_9HYPO</name>
<protein>
    <recommendedName>
        <fullName evidence="2">CUE domain-containing protein</fullName>
    </recommendedName>
</protein>
<keyword evidence="4" id="KW-1185">Reference proteome</keyword>
<dbReference type="Pfam" id="PF02845">
    <property type="entry name" value="CUE"/>
    <property type="match status" value="1"/>
</dbReference>
<evidence type="ECO:0000259" key="2">
    <source>
        <dbReference type="PROSITE" id="PS51140"/>
    </source>
</evidence>
<dbReference type="Gene3D" id="1.10.8.10">
    <property type="entry name" value="DNA helicase RuvA subunit, C-terminal domain"/>
    <property type="match status" value="1"/>
</dbReference>
<reference evidence="3 4" key="1">
    <citation type="submission" date="2016-04" db="EMBL/GenBank/DDBJ databases">
        <title>Multiple horizontal gene transfer events from other fungi enriched the ability of the initially mycotrophic fungus Trichoderma (Ascomycota) to feed on dead plant biomass.</title>
        <authorList>
            <person name="Atanasova L."/>
            <person name="Chenthamara K."/>
            <person name="Zhang J."/>
            <person name="Grujic M."/>
            <person name="Henrissat B."/>
            <person name="Kuo A."/>
            <person name="Aertz A."/>
            <person name="Salamov A."/>
            <person name="Lipzen A."/>
            <person name="Labutti K."/>
            <person name="Barry K."/>
            <person name="Miao Y."/>
            <person name="Rahimi M.J."/>
            <person name="Shen Q."/>
            <person name="Grigoriev I.V."/>
            <person name="Kubicek C.P."/>
            <person name="Druzhinina I.S."/>
        </authorList>
    </citation>
    <scope>NUCLEOTIDE SEQUENCE [LARGE SCALE GENOMIC DNA]</scope>
    <source>
        <strain evidence="3 4">NJAU 4742</strain>
    </source>
</reference>
<dbReference type="AlphaFoldDB" id="A0A1T3C4K3"/>
<organism evidence="3 4">
    <name type="scientific">Trichoderma guizhouense</name>
    <dbReference type="NCBI Taxonomy" id="1491466"/>
    <lineage>
        <taxon>Eukaryota</taxon>
        <taxon>Fungi</taxon>
        <taxon>Dikarya</taxon>
        <taxon>Ascomycota</taxon>
        <taxon>Pezizomycotina</taxon>
        <taxon>Sordariomycetes</taxon>
        <taxon>Hypocreomycetidae</taxon>
        <taxon>Hypocreales</taxon>
        <taxon>Hypocreaceae</taxon>
        <taxon>Trichoderma</taxon>
    </lineage>
</organism>
<sequence>MSNIALPSQLQQLRDSFHSLLDDSLIVAIASDYDLSTSTGYDEACSTLRSLAQNVVFEEASSFDPSGAYRFTEHEDQSPIDDAAPASKLNQGDVLSDDESIDTLSSDSQLSKSEVLEKDILQLQSLFPRIDGVDIRQVLTNANGVVAAALDSLLNLQYIQSTSDQAPSSNGLLDANESGAKSVGKAGEAGYDTSVSNSRRLNTPAAVTYIAKRLHMSTEEVSII</sequence>
<dbReference type="SUPFAM" id="SSF46934">
    <property type="entry name" value="UBA-like"/>
    <property type="match status" value="1"/>
</dbReference>